<dbReference type="PANTHER" id="PTHR43317:SF1">
    <property type="entry name" value="THERMOSPERMINE SYNTHASE ACAULIS5"/>
    <property type="match status" value="1"/>
</dbReference>
<accession>A0A7Z0II22</accession>
<keyword evidence="3" id="KW-0808">Transferase</keyword>
<dbReference type="InterPro" id="IPR013216">
    <property type="entry name" value="Methyltransf_11"/>
</dbReference>
<evidence type="ECO:0000313" key="4">
    <source>
        <dbReference type="Proteomes" id="UP000539111"/>
    </source>
</evidence>
<dbReference type="EC" id="2.5.1.16" evidence="3"/>
<dbReference type="Gene3D" id="3.40.50.150">
    <property type="entry name" value="Vaccinia Virus protein VP39"/>
    <property type="match status" value="1"/>
</dbReference>
<evidence type="ECO:0000256" key="1">
    <source>
        <dbReference type="ARBA" id="ARBA00023115"/>
    </source>
</evidence>
<organism evidence="3 4">
    <name type="scientific">Spelaeicoccus albus</name>
    <dbReference type="NCBI Taxonomy" id="1280376"/>
    <lineage>
        <taxon>Bacteria</taxon>
        <taxon>Bacillati</taxon>
        <taxon>Actinomycetota</taxon>
        <taxon>Actinomycetes</taxon>
        <taxon>Micrococcales</taxon>
        <taxon>Brevibacteriaceae</taxon>
        <taxon>Spelaeicoccus</taxon>
    </lineage>
</organism>
<keyword evidence="4" id="KW-1185">Reference proteome</keyword>
<dbReference type="Pfam" id="PF08241">
    <property type="entry name" value="Methyltransf_11"/>
    <property type="match status" value="1"/>
</dbReference>
<dbReference type="InterPro" id="IPR029063">
    <property type="entry name" value="SAM-dependent_MTases_sf"/>
</dbReference>
<dbReference type="SUPFAM" id="SSF53335">
    <property type="entry name" value="S-adenosyl-L-methionine-dependent methyltransferases"/>
    <property type="match status" value="1"/>
</dbReference>
<dbReference type="RefSeq" id="WP_179428532.1">
    <property type="nucleotide sequence ID" value="NZ_JACBZP010000001.1"/>
</dbReference>
<dbReference type="Proteomes" id="UP000539111">
    <property type="component" value="Unassembled WGS sequence"/>
</dbReference>
<dbReference type="PANTHER" id="PTHR43317">
    <property type="entry name" value="THERMOSPERMINE SYNTHASE ACAULIS5"/>
    <property type="match status" value="1"/>
</dbReference>
<dbReference type="EMBL" id="JACBZP010000001">
    <property type="protein sequence ID" value="NYI68148.1"/>
    <property type="molecule type" value="Genomic_DNA"/>
</dbReference>
<dbReference type="GO" id="GO:0006596">
    <property type="term" value="P:polyamine biosynthetic process"/>
    <property type="evidence" value="ECO:0007669"/>
    <property type="project" value="UniProtKB-KW"/>
</dbReference>
<dbReference type="GO" id="GO:0008757">
    <property type="term" value="F:S-adenosylmethionine-dependent methyltransferase activity"/>
    <property type="evidence" value="ECO:0007669"/>
    <property type="project" value="InterPro"/>
</dbReference>
<sequence>MTPRSPGPSPGRYDIDSGEARLIEIAPGEWCLTVGGVQSSFVVLGDPSRLEFEYMDWMGKIIAASFPSGRPLHVLHLGAAGCSMARYVEHVRPGSRQLAIEIDAALARLVREWFDIPRSPLVKIRVGDAFEQLAAARDDRFDLIIRDVFVGDSTPEVLTGDDFFAHAARVLRPGGLLLTNIADRPPLTAAKAELRRMAGRFAHPAAVAEPAQLRGRRYGNLLGVAGHEPLHTDDFARDLRSGAAPARVLTGASWDKFVR</sequence>
<protein>
    <submittedName>
        <fullName evidence="3">Spermidine synthase</fullName>
        <ecNumber evidence="3">2.5.1.16</ecNumber>
    </submittedName>
</protein>
<feature type="domain" description="Methyltransferase type 11" evidence="2">
    <location>
        <begin position="76"/>
        <end position="178"/>
    </location>
</feature>
<comment type="caution">
    <text evidence="3">The sequence shown here is derived from an EMBL/GenBank/DDBJ whole genome shotgun (WGS) entry which is preliminary data.</text>
</comment>
<reference evidence="3 4" key="1">
    <citation type="submission" date="2020-07" db="EMBL/GenBank/DDBJ databases">
        <title>Sequencing the genomes of 1000 actinobacteria strains.</title>
        <authorList>
            <person name="Klenk H.-P."/>
        </authorList>
    </citation>
    <scope>NUCLEOTIDE SEQUENCE [LARGE SCALE GENOMIC DNA]</scope>
    <source>
        <strain evidence="3 4">DSM 26341</strain>
    </source>
</reference>
<proteinExistence type="predicted"/>
<dbReference type="GO" id="GO:0004766">
    <property type="term" value="F:spermidine synthase activity"/>
    <property type="evidence" value="ECO:0007669"/>
    <property type="project" value="UniProtKB-EC"/>
</dbReference>
<keyword evidence="1" id="KW-0620">Polyamine biosynthesis</keyword>
<gene>
    <name evidence="3" type="ORF">BJY26_002454</name>
</gene>
<dbReference type="AlphaFoldDB" id="A0A7Z0II22"/>
<evidence type="ECO:0000259" key="2">
    <source>
        <dbReference type="Pfam" id="PF08241"/>
    </source>
</evidence>
<dbReference type="NCBIfam" id="NF037959">
    <property type="entry name" value="MFS_SpdSyn"/>
    <property type="match status" value="1"/>
</dbReference>
<evidence type="ECO:0000313" key="3">
    <source>
        <dbReference type="EMBL" id="NYI68148.1"/>
    </source>
</evidence>
<name>A0A7Z0II22_9MICO</name>
<dbReference type="CDD" id="cd02440">
    <property type="entry name" value="AdoMet_MTases"/>
    <property type="match status" value="1"/>
</dbReference>